<gene>
    <name evidence="2" type="ORF">FGG08_002461</name>
</gene>
<proteinExistence type="predicted"/>
<dbReference type="Gene3D" id="6.10.280.100">
    <property type="match status" value="1"/>
</dbReference>
<dbReference type="Pfam" id="PF04119">
    <property type="entry name" value="HSP9_HSP12"/>
    <property type="match status" value="1"/>
</dbReference>
<dbReference type="AlphaFoldDB" id="A0A9P8L4G3"/>
<evidence type="ECO:0000256" key="1">
    <source>
        <dbReference type="SAM" id="MobiDB-lite"/>
    </source>
</evidence>
<protein>
    <submittedName>
        <fullName evidence="2">Uncharacterized protein</fullName>
    </submittedName>
</protein>
<dbReference type="InterPro" id="IPR007250">
    <property type="entry name" value="HSP9_HSP12"/>
</dbReference>
<dbReference type="Proteomes" id="UP000698800">
    <property type="component" value="Unassembled WGS sequence"/>
</dbReference>
<keyword evidence="3" id="KW-1185">Reference proteome</keyword>
<comment type="caution">
    <text evidence="2">The sequence shown here is derived from an EMBL/GenBank/DDBJ whole genome shotgun (WGS) entry which is preliminary data.</text>
</comment>
<reference evidence="2" key="1">
    <citation type="submission" date="2021-03" db="EMBL/GenBank/DDBJ databases">
        <title>Comparative genomics and phylogenomic investigation of the class Geoglossomycetes provide insights into ecological specialization and systematics.</title>
        <authorList>
            <person name="Melie T."/>
            <person name="Pirro S."/>
            <person name="Miller A.N."/>
            <person name="Quandt A."/>
        </authorList>
    </citation>
    <scope>NUCLEOTIDE SEQUENCE</scope>
    <source>
        <strain evidence="2">GBOQ0MN5Z8</strain>
    </source>
</reference>
<feature type="compositionally biased region" description="Basic and acidic residues" evidence="1">
    <location>
        <begin position="1"/>
        <end position="18"/>
    </location>
</feature>
<organism evidence="2 3">
    <name type="scientific">Glutinoglossum americanum</name>
    <dbReference type="NCBI Taxonomy" id="1670608"/>
    <lineage>
        <taxon>Eukaryota</taxon>
        <taxon>Fungi</taxon>
        <taxon>Dikarya</taxon>
        <taxon>Ascomycota</taxon>
        <taxon>Pezizomycotina</taxon>
        <taxon>Geoglossomycetes</taxon>
        <taxon>Geoglossales</taxon>
        <taxon>Geoglossaceae</taxon>
        <taxon>Glutinoglossum</taxon>
    </lineage>
</organism>
<sequence>MTDAGRKSATDQIQEKVTPDSQKSTFSKVSESISGTADNFASSVQPKDTKSTGQKITDSTRSTAESAQKNGSGWTQSVKNTAGDASQTASEKLGQAANYMSGDSNTNTK</sequence>
<dbReference type="OrthoDB" id="2348401at2759"/>
<dbReference type="EMBL" id="JAGHQL010000037">
    <property type="protein sequence ID" value="KAH0543200.1"/>
    <property type="molecule type" value="Genomic_DNA"/>
</dbReference>
<evidence type="ECO:0000313" key="2">
    <source>
        <dbReference type="EMBL" id="KAH0543200.1"/>
    </source>
</evidence>
<evidence type="ECO:0000313" key="3">
    <source>
        <dbReference type="Proteomes" id="UP000698800"/>
    </source>
</evidence>
<accession>A0A9P8L4G3</accession>
<feature type="region of interest" description="Disordered" evidence="1">
    <location>
        <begin position="1"/>
        <end position="109"/>
    </location>
</feature>
<feature type="compositionally biased region" description="Polar residues" evidence="1">
    <location>
        <begin position="19"/>
        <end position="90"/>
    </location>
</feature>
<dbReference type="PIRSF" id="PIRSF002590">
    <property type="entry name" value="HSP9/HSP12_fun"/>
    <property type="match status" value="1"/>
</dbReference>
<name>A0A9P8L4G3_9PEZI</name>